<dbReference type="SUPFAM" id="SSF52540">
    <property type="entry name" value="P-loop containing nucleoside triphosphate hydrolases"/>
    <property type="match status" value="1"/>
</dbReference>
<evidence type="ECO:0000256" key="4">
    <source>
        <dbReference type="ARBA" id="ARBA00022448"/>
    </source>
</evidence>
<evidence type="ECO:0000256" key="5">
    <source>
        <dbReference type="ARBA" id="ARBA00022723"/>
    </source>
</evidence>
<dbReference type="SMART" id="SM00173">
    <property type="entry name" value="RAS"/>
    <property type="match status" value="1"/>
</dbReference>
<dbReference type="PROSITE" id="PS51419">
    <property type="entry name" value="RAB"/>
    <property type="match status" value="1"/>
</dbReference>
<dbReference type="GO" id="GO:0015031">
    <property type="term" value="P:protein transport"/>
    <property type="evidence" value="ECO:0007669"/>
    <property type="project" value="UniProtKB-KW"/>
</dbReference>
<dbReference type="Pfam" id="PF00071">
    <property type="entry name" value="Ras"/>
    <property type="match status" value="1"/>
</dbReference>
<evidence type="ECO:0000256" key="13">
    <source>
        <dbReference type="ARBA" id="ARBA00023288"/>
    </source>
</evidence>
<evidence type="ECO:0000256" key="1">
    <source>
        <dbReference type="ARBA" id="ARBA00001946"/>
    </source>
</evidence>
<organism evidence="19">
    <name type="scientific">Oikopleura dioica</name>
    <name type="common">Tunicate</name>
    <dbReference type="NCBI Taxonomy" id="34765"/>
    <lineage>
        <taxon>Eukaryota</taxon>
        <taxon>Metazoa</taxon>
        <taxon>Chordata</taxon>
        <taxon>Tunicata</taxon>
        <taxon>Appendicularia</taxon>
        <taxon>Copelata</taxon>
        <taxon>Oikopleuridae</taxon>
        <taxon>Oikopleura</taxon>
    </lineage>
</organism>
<evidence type="ECO:0000256" key="16">
    <source>
        <dbReference type="ARBA" id="ARBA00047660"/>
    </source>
</evidence>
<evidence type="ECO:0000256" key="9">
    <source>
        <dbReference type="ARBA" id="ARBA00022927"/>
    </source>
</evidence>
<dbReference type="FunCoup" id="E4WSU2">
    <property type="interactions" value="49"/>
</dbReference>
<dbReference type="SMART" id="SM00174">
    <property type="entry name" value="RHO"/>
    <property type="match status" value="1"/>
</dbReference>
<dbReference type="PRINTS" id="PR00449">
    <property type="entry name" value="RASTRNSFRMNG"/>
</dbReference>
<sequence length="228" mass="25529">MRKIHDFPKAYSKNAQIPIEDFSESAKRAAREGRASSTLRLAKVIVIGDAGVGKTSLVMRYTHDVFDLDYKATIGVDFEIEKFDILGIPFTLQMWDTAGSERFQAIAASYYRGAAAVVICFDYSKIQTLQTVRKWLDNAISENPTQKFSLFLVGTKADLVSSSVAREIEVEACKIANSMSAEFWSVSSKKNENVAEMFARIGSVCFDKLMKISIVEQQNQNVRVKLEL</sequence>
<dbReference type="GO" id="GO:0046872">
    <property type="term" value="F:metal ion binding"/>
    <property type="evidence" value="ECO:0007669"/>
    <property type="project" value="UniProtKB-KW"/>
</dbReference>
<comment type="function">
    <text evidence="17">The small GTPases Rab are key regulators of intracellular membrane trafficking, from the formation of transport vesicles to their fusion with membranes. Rabs cycle between an inactive GDP-bound form and an active GTP-bound form that is able to recruit to membranes different sets of downstream effectors directly responsible for vesicle formation, movement, tethering and fusion.</text>
</comment>
<keyword evidence="4" id="KW-0813">Transport</keyword>
<keyword evidence="12" id="KW-0472">Membrane</keyword>
<keyword evidence="9" id="KW-0653">Protein transport</keyword>
<keyword evidence="20" id="KW-1185">Reference proteome</keyword>
<protein>
    <recommendedName>
        <fullName evidence="18">Ras-related protein Rab-36</fullName>
        <ecNumber evidence="3">3.6.5.2</ecNumber>
    </recommendedName>
</protein>
<dbReference type="InterPro" id="IPR027417">
    <property type="entry name" value="P-loop_NTPase"/>
</dbReference>
<dbReference type="EMBL" id="FN653016">
    <property type="protein sequence ID" value="CBY06759.1"/>
    <property type="molecule type" value="Genomic_DNA"/>
</dbReference>
<evidence type="ECO:0000256" key="8">
    <source>
        <dbReference type="ARBA" id="ARBA00022842"/>
    </source>
</evidence>
<dbReference type="PROSITE" id="PS51421">
    <property type="entry name" value="RAS"/>
    <property type="match status" value="1"/>
</dbReference>
<evidence type="ECO:0000256" key="12">
    <source>
        <dbReference type="ARBA" id="ARBA00023136"/>
    </source>
</evidence>
<gene>
    <name evidence="19" type="ORF">GSOID_T00005821001</name>
</gene>
<dbReference type="Gene3D" id="3.40.50.300">
    <property type="entry name" value="P-loop containing nucleotide triphosphate hydrolases"/>
    <property type="match status" value="1"/>
</dbReference>
<dbReference type="EC" id="3.6.5.2" evidence="3"/>
<dbReference type="Proteomes" id="UP000001307">
    <property type="component" value="Unassembled WGS sequence"/>
</dbReference>
<dbReference type="GO" id="GO:0000139">
    <property type="term" value="C:Golgi membrane"/>
    <property type="evidence" value="ECO:0007669"/>
    <property type="project" value="UniProtKB-SubCell"/>
</dbReference>
<name>E4WSU2_OIKDI</name>
<dbReference type="NCBIfam" id="TIGR00231">
    <property type="entry name" value="small_GTP"/>
    <property type="match status" value="1"/>
</dbReference>
<keyword evidence="8" id="KW-0460">Magnesium</keyword>
<evidence type="ECO:0000256" key="18">
    <source>
        <dbReference type="ARBA" id="ARBA00067830"/>
    </source>
</evidence>
<evidence type="ECO:0000256" key="15">
    <source>
        <dbReference type="ARBA" id="ARBA00037794"/>
    </source>
</evidence>
<evidence type="ECO:0000313" key="19">
    <source>
        <dbReference type="EMBL" id="CBY06759.1"/>
    </source>
</evidence>
<proteinExistence type="inferred from homology"/>
<evidence type="ECO:0000256" key="7">
    <source>
        <dbReference type="ARBA" id="ARBA00022801"/>
    </source>
</evidence>
<evidence type="ECO:0000313" key="20">
    <source>
        <dbReference type="Proteomes" id="UP000001307"/>
    </source>
</evidence>
<evidence type="ECO:0000256" key="3">
    <source>
        <dbReference type="ARBA" id="ARBA00011984"/>
    </source>
</evidence>
<dbReference type="PANTHER" id="PTHR47977">
    <property type="entry name" value="RAS-RELATED PROTEIN RAB"/>
    <property type="match status" value="1"/>
</dbReference>
<comment type="cofactor">
    <cofactor evidence="1">
        <name>Mg(2+)</name>
        <dbReference type="ChEBI" id="CHEBI:18420"/>
    </cofactor>
</comment>
<dbReference type="InParanoid" id="E4WSU2"/>
<dbReference type="OrthoDB" id="413584at2759"/>
<dbReference type="GO" id="GO:0005525">
    <property type="term" value="F:GTP binding"/>
    <property type="evidence" value="ECO:0007669"/>
    <property type="project" value="UniProtKB-KW"/>
</dbReference>
<dbReference type="FunFam" id="3.40.50.300:FF:000707">
    <property type="entry name" value="RAB36, member RAS oncogene family"/>
    <property type="match status" value="1"/>
</dbReference>
<dbReference type="AlphaFoldDB" id="E4WSU2"/>
<comment type="similarity">
    <text evidence="2">Belongs to the small GTPase superfamily. Rab family.</text>
</comment>
<evidence type="ECO:0000256" key="6">
    <source>
        <dbReference type="ARBA" id="ARBA00022741"/>
    </source>
</evidence>
<evidence type="ECO:0000256" key="10">
    <source>
        <dbReference type="ARBA" id="ARBA00023034"/>
    </source>
</evidence>
<evidence type="ECO:0000256" key="17">
    <source>
        <dbReference type="ARBA" id="ARBA00058763"/>
    </source>
</evidence>
<keyword evidence="6" id="KW-0547">Nucleotide-binding</keyword>
<dbReference type="SMART" id="SM00175">
    <property type="entry name" value="RAB"/>
    <property type="match status" value="1"/>
</dbReference>
<keyword evidence="10" id="KW-0333">Golgi apparatus</keyword>
<reference evidence="19" key="1">
    <citation type="journal article" date="2010" name="Science">
        <title>Plasticity of animal genome architecture unmasked by rapid evolution of a pelagic tunicate.</title>
        <authorList>
            <person name="Denoeud F."/>
            <person name="Henriet S."/>
            <person name="Mungpakdee S."/>
            <person name="Aury J.M."/>
            <person name="Da Silva C."/>
            <person name="Brinkmann H."/>
            <person name="Mikhaleva J."/>
            <person name="Olsen L.C."/>
            <person name="Jubin C."/>
            <person name="Canestro C."/>
            <person name="Bouquet J.M."/>
            <person name="Danks G."/>
            <person name="Poulain J."/>
            <person name="Campsteijn C."/>
            <person name="Adamski M."/>
            <person name="Cross I."/>
            <person name="Yadetie F."/>
            <person name="Muffato M."/>
            <person name="Louis A."/>
            <person name="Butcher S."/>
            <person name="Tsagkogeorga G."/>
            <person name="Konrad A."/>
            <person name="Singh S."/>
            <person name="Jensen M.F."/>
            <person name="Cong E.H."/>
            <person name="Eikeseth-Otteraa H."/>
            <person name="Noel B."/>
            <person name="Anthouard V."/>
            <person name="Porcel B.M."/>
            <person name="Kachouri-Lafond R."/>
            <person name="Nishino A."/>
            <person name="Ugolini M."/>
            <person name="Chourrout P."/>
            <person name="Nishida H."/>
            <person name="Aasland R."/>
            <person name="Huzurbazar S."/>
            <person name="Westhof E."/>
            <person name="Delsuc F."/>
            <person name="Lehrach H."/>
            <person name="Reinhardt R."/>
            <person name="Weissenbach J."/>
            <person name="Roy S.W."/>
            <person name="Artiguenave F."/>
            <person name="Postlethwait J.H."/>
            <person name="Manak J.R."/>
            <person name="Thompson E.M."/>
            <person name="Jaillon O."/>
            <person name="Du Pasquier L."/>
            <person name="Boudinot P."/>
            <person name="Liberles D.A."/>
            <person name="Volff J.N."/>
            <person name="Philippe H."/>
            <person name="Lenhard B."/>
            <person name="Roest Crollius H."/>
            <person name="Wincker P."/>
            <person name="Chourrout D."/>
        </authorList>
    </citation>
    <scope>NUCLEOTIDE SEQUENCE [LARGE SCALE GENOMIC DNA]</scope>
</reference>
<dbReference type="InterPro" id="IPR001806">
    <property type="entry name" value="Small_GTPase"/>
</dbReference>
<keyword evidence="5" id="KW-0479">Metal-binding</keyword>
<keyword evidence="11" id="KW-0342">GTP-binding</keyword>
<evidence type="ECO:0000256" key="2">
    <source>
        <dbReference type="ARBA" id="ARBA00006270"/>
    </source>
</evidence>
<comment type="catalytic activity">
    <reaction evidence="16">
        <text>GTP + H2O = GDP + phosphate + H(+)</text>
        <dbReference type="Rhea" id="RHEA:19669"/>
        <dbReference type="ChEBI" id="CHEBI:15377"/>
        <dbReference type="ChEBI" id="CHEBI:15378"/>
        <dbReference type="ChEBI" id="CHEBI:37565"/>
        <dbReference type="ChEBI" id="CHEBI:43474"/>
        <dbReference type="ChEBI" id="CHEBI:58189"/>
        <dbReference type="EC" id="3.6.5.2"/>
    </reaction>
    <physiologicalReaction direction="left-to-right" evidence="16">
        <dbReference type="Rhea" id="RHEA:19670"/>
    </physiologicalReaction>
</comment>
<keyword evidence="13" id="KW-0449">Lipoprotein</keyword>
<evidence type="ECO:0000256" key="11">
    <source>
        <dbReference type="ARBA" id="ARBA00023134"/>
    </source>
</evidence>
<keyword evidence="14" id="KW-0636">Prenylation</keyword>
<evidence type="ECO:0000256" key="14">
    <source>
        <dbReference type="ARBA" id="ARBA00023289"/>
    </source>
</evidence>
<keyword evidence="7" id="KW-0378">Hydrolase</keyword>
<comment type="subcellular location">
    <subcellularLocation>
        <location evidence="15">Golgi apparatus membrane</location>
        <topology evidence="15">Lipid-anchor</topology>
    </subcellularLocation>
</comment>
<dbReference type="InterPro" id="IPR005225">
    <property type="entry name" value="Small_GTP-bd"/>
</dbReference>
<accession>E4WSU2</accession>
<dbReference type="InterPro" id="IPR050227">
    <property type="entry name" value="Rab"/>
</dbReference>
<dbReference type="GO" id="GO:0003925">
    <property type="term" value="F:G protein activity"/>
    <property type="evidence" value="ECO:0007669"/>
    <property type="project" value="UniProtKB-EC"/>
</dbReference>